<dbReference type="Proteomes" id="UP000468531">
    <property type="component" value="Unassembled WGS sequence"/>
</dbReference>
<keyword evidence="3" id="KW-1185">Reference proteome</keyword>
<evidence type="ECO:0000313" key="2">
    <source>
        <dbReference type="EMBL" id="NEV01888.1"/>
    </source>
</evidence>
<dbReference type="Pfam" id="PF13454">
    <property type="entry name" value="NAD_binding_9"/>
    <property type="match status" value="1"/>
</dbReference>
<dbReference type="RefSeq" id="WP_163161582.1">
    <property type="nucleotide sequence ID" value="NZ_VKHP01000283.1"/>
</dbReference>
<comment type="caution">
    <text evidence="2">The sequence shown here is derived from an EMBL/GenBank/DDBJ whole genome shotgun (WGS) entry which is preliminary data.</text>
</comment>
<sequence>MTGYRGRNVIIVGGGASGVLLAYQLLHQPTRDLRVTLIEQRPDLGRGIAYHTGNPDHLLNVRVANMSALPDQPDHFWRWLGSRELNVPLCPDPYCFVPRRVYGDYIASLLEQHTSDPADVERLSIVHGTCVDINEGHAGVTVTLEDGQSLAGDAVVLATGHDMRASRAGYADPWAPASAAPVDADATVLLLGTGLTMVDYVLSLLRDGHRGPIVAMSRRGLLAKPHRRVDARHIDEADVPFGATISSLLHWLRRRIARNAAEGGDWRSVIDGLRPYTQRLWHELPLASKRGFLEHARAWWDVHRHRMAPEVEARVSQAIYAGQLRLMAAKVISVAPNDDGARIHYRRRGDTRIFNIQVGAVVDCTGIVKDPRATPNPAVRGLFDCGLARVDPLGIGIETDRNCAIIGRDGAVSQRIFAVGPLTRAAFWEIVAIPDIRSQCNTLAARLAEATGALRAEPGRERAGA</sequence>
<dbReference type="InterPro" id="IPR038732">
    <property type="entry name" value="HpyO/CreE_NAD-binding"/>
</dbReference>
<dbReference type="InterPro" id="IPR036188">
    <property type="entry name" value="FAD/NAD-bd_sf"/>
</dbReference>
<protein>
    <submittedName>
        <fullName evidence="2">FAD-dependent oxidoreductase</fullName>
    </submittedName>
</protein>
<proteinExistence type="predicted"/>
<dbReference type="PANTHER" id="PTHR40254:SF1">
    <property type="entry name" value="BLR0577 PROTEIN"/>
    <property type="match status" value="1"/>
</dbReference>
<gene>
    <name evidence="2" type="ORF">FNJ47_40570</name>
</gene>
<reference evidence="2 3" key="1">
    <citation type="journal article" date="2020" name="Arch. Microbiol.">
        <title>Bradyrhizobium uaiense sp. nov., a new highly efficient cowpea symbiont.</title>
        <authorList>
            <person name="Cabral Michel D."/>
            <person name="Azarias Guimaraes A."/>
            <person name="Martins da Costa E."/>
            <person name="Soares de Carvalho T."/>
            <person name="Balsanelli E."/>
            <person name="Willems A."/>
            <person name="Maltempi de Souza E."/>
            <person name="de Souza Moreira F.M."/>
        </authorList>
    </citation>
    <scope>NUCLEOTIDE SEQUENCE [LARGE SCALE GENOMIC DNA]</scope>
    <source>
        <strain evidence="2 3">UFLA 03-164</strain>
    </source>
</reference>
<dbReference type="InterPro" id="IPR052189">
    <property type="entry name" value="L-asp_N-monooxygenase_NS-form"/>
</dbReference>
<dbReference type="PANTHER" id="PTHR40254">
    <property type="entry name" value="BLR0577 PROTEIN"/>
    <property type="match status" value="1"/>
</dbReference>
<organism evidence="2 3">
    <name type="scientific">Bradyrhizobium uaiense</name>
    <dbReference type="NCBI Taxonomy" id="2594946"/>
    <lineage>
        <taxon>Bacteria</taxon>
        <taxon>Pseudomonadati</taxon>
        <taxon>Pseudomonadota</taxon>
        <taxon>Alphaproteobacteria</taxon>
        <taxon>Hyphomicrobiales</taxon>
        <taxon>Nitrobacteraceae</taxon>
        <taxon>Bradyrhizobium</taxon>
    </lineage>
</organism>
<evidence type="ECO:0000259" key="1">
    <source>
        <dbReference type="Pfam" id="PF13454"/>
    </source>
</evidence>
<name>A0A6P1BTN0_9BRAD</name>
<feature type="domain" description="FAD-dependent urate hydroxylase HpyO/Asp monooxygenase CreE-like FAD/NAD(P)-binding" evidence="1">
    <location>
        <begin position="10"/>
        <end position="161"/>
    </location>
</feature>
<dbReference type="AlphaFoldDB" id="A0A6P1BTN0"/>
<dbReference type="Gene3D" id="3.50.50.60">
    <property type="entry name" value="FAD/NAD(P)-binding domain"/>
    <property type="match status" value="2"/>
</dbReference>
<dbReference type="EMBL" id="VKHP01000283">
    <property type="protein sequence ID" value="NEV01888.1"/>
    <property type="molecule type" value="Genomic_DNA"/>
</dbReference>
<accession>A0A6P1BTN0</accession>
<dbReference type="SUPFAM" id="SSF51905">
    <property type="entry name" value="FAD/NAD(P)-binding domain"/>
    <property type="match status" value="1"/>
</dbReference>
<evidence type="ECO:0000313" key="3">
    <source>
        <dbReference type="Proteomes" id="UP000468531"/>
    </source>
</evidence>